<dbReference type="InterPro" id="IPR002477">
    <property type="entry name" value="Peptidoglycan-bd-like"/>
</dbReference>
<dbReference type="Proteomes" id="UP000035265">
    <property type="component" value="Unassembled WGS sequence"/>
</dbReference>
<accession>A0A0H2KNH4</accession>
<organism evidence="2 3">
    <name type="scientific">Cellulosimicrobium funkei</name>
    <dbReference type="NCBI Taxonomy" id="264251"/>
    <lineage>
        <taxon>Bacteria</taxon>
        <taxon>Bacillati</taxon>
        <taxon>Actinomycetota</taxon>
        <taxon>Actinomycetes</taxon>
        <taxon>Micrococcales</taxon>
        <taxon>Promicromonosporaceae</taxon>
        <taxon>Cellulosimicrobium</taxon>
    </lineage>
</organism>
<protein>
    <submittedName>
        <fullName evidence="2">N-acetylmuramoyl-L-alanine amidase</fullName>
    </submittedName>
</protein>
<dbReference type="RefSeq" id="WP_047232547.1">
    <property type="nucleotide sequence ID" value="NZ_JNBQ01000007.1"/>
</dbReference>
<dbReference type="Gene3D" id="1.10.101.10">
    <property type="entry name" value="PGBD-like superfamily/PGBD"/>
    <property type="match status" value="2"/>
</dbReference>
<keyword evidence="3" id="KW-1185">Reference proteome</keyword>
<dbReference type="PATRIC" id="fig|264251.5.peg.1837"/>
<feature type="domain" description="Peptidoglycan binding-like" evidence="1">
    <location>
        <begin position="20"/>
        <end position="74"/>
    </location>
</feature>
<dbReference type="EMBL" id="JNBQ01000007">
    <property type="protein sequence ID" value="KLN35061.1"/>
    <property type="molecule type" value="Genomic_DNA"/>
</dbReference>
<reference evidence="2 3" key="1">
    <citation type="submission" date="2014-05" db="EMBL/GenBank/DDBJ databases">
        <title>Cellulosimicrobium funkei U11 genome.</title>
        <authorList>
            <person name="Hu C."/>
            <person name="Gong Y."/>
            <person name="Wan W."/>
            <person name="Jiang M."/>
        </authorList>
    </citation>
    <scope>NUCLEOTIDE SEQUENCE [LARGE SCALE GENOMIC DNA]</scope>
    <source>
        <strain evidence="2 3">U11</strain>
    </source>
</reference>
<evidence type="ECO:0000313" key="3">
    <source>
        <dbReference type="Proteomes" id="UP000035265"/>
    </source>
</evidence>
<proteinExistence type="predicted"/>
<dbReference type="SUPFAM" id="SSF47090">
    <property type="entry name" value="PGBD-like"/>
    <property type="match status" value="2"/>
</dbReference>
<gene>
    <name evidence="2" type="ORF">FB00_09035</name>
</gene>
<evidence type="ECO:0000259" key="1">
    <source>
        <dbReference type="Pfam" id="PF01471"/>
    </source>
</evidence>
<comment type="caution">
    <text evidence="2">The sequence shown here is derived from an EMBL/GenBank/DDBJ whole genome shotgun (WGS) entry which is preliminary data.</text>
</comment>
<dbReference type="Pfam" id="PF01471">
    <property type="entry name" value="PG_binding_1"/>
    <property type="match status" value="2"/>
</dbReference>
<name>A0A0H2KNH4_9MICO</name>
<evidence type="ECO:0000313" key="2">
    <source>
        <dbReference type="EMBL" id="KLN35061.1"/>
    </source>
</evidence>
<feature type="domain" description="Peptidoglycan binding-like" evidence="1">
    <location>
        <begin position="85"/>
        <end position="149"/>
    </location>
</feature>
<dbReference type="InterPro" id="IPR036366">
    <property type="entry name" value="PGBDSf"/>
</dbReference>
<sequence length="156" mass="16559">MTTVLTTLPTWPRVRRGANGHPVQTLQHLLRHRGHEIAVDGLLGPRTEGAVRAFQDVAGLDVDGVVGPATWAALVVVARRGSVGEAVRAVQREAVARDLSGGPEPVLAIDGQFGPRTEAWVRGFQDALHAGFPEVVVDGVVGPVTWRCLVSGMLSH</sequence>
<dbReference type="STRING" id="264251.FB00_09035"/>
<dbReference type="AlphaFoldDB" id="A0A0H2KNH4"/>
<dbReference type="InterPro" id="IPR036365">
    <property type="entry name" value="PGBD-like_sf"/>
</dbReference>